<dbReference type="PANTHER" id="PTHR46889">
    <property type="entry name" value="TRANSPOSASE INSF FOR INSERTION SEQUENCE IS3B-RELATED"/>
    <property type="match status" value="1"/>
</dbReference>
<organism evidence="2 3">
    <name type="scientific">Flavobacterium fryxellicola</name>
    <dbReference type="NCBI Taxonomy" id="249352"/>
    <lineage>
        <taxon>Bacteria</taxon>
        <taxon>Pseudomonadati</taxon>
        <taxon>Bacteroidota</taxon>
        <taxon>Flavobacteriia</taxon>
        <taxon>Flavobacteriales</taxon>
        <taxon>Flavobacteriaceae</taxon>
        <taxon>Flavobacterium</taxon>
    </lineage>
</organism>
<comment type="caution">
    <text evidence="2">The sequence shown here is derived from an EMBL/GenBank/DDBJ whole genome shotgun (WGS) entry which is preliminary data.</text>
</comment>
<dbReference type="STRING" id="249352.SAMN05444395_10873"/>
<protein>
    <submittedName>
        <fullName evidence="2">Integrase</fullName>
    </submittedName>
</protein>
<dbReference type="PANTHER" id="PTHR46889:SF5">
    <property type="entry name" value="INTEGRASE PROTEIN"/>
    <property type="match status" value="1"/>
</dbReference>
<evidence type="ECO:0000259" key="1">
    <source>
        <dbReference type="PROSITE" id="PS50994"/>
    </source>
</evidence>
<dbReference type="InterPro" id="IPR012337">
    <property type="entry name" value="RNaseH-like_sf"/>
</dbReference>
<gene>
    <name evidence="2" type="ORF">FBFR_14325</name>
</gene>
<accession>A0A167UL25</accession>
<dbReference type="AlphaFoldDB" id="A0A167UL25"/>
<dbReference type="Pfam" id="PF00665">
    <property type="entry name" value="rve"/>
    <property type="match status" value="1"/>
</dbReference>
<dbReference type="Proteomes" id="UP000077164">
    <property type="component" value="Unassembled WGS sequence"/>
</dbReference>
<sequence length="289" mass="34101">MFGIDRQVYYRKIKRRKDKQSNAFKVVAMVKEIRQSMPRIGSKKLYNILNNELKELKIGRDKFIDILRANHHLIVPKRSYHVTTNSQHRFRKHQNPILELQIQRPEQVWVSDITYIGKRENPYYLSLVTDAYSKKIMGFNVADNMNTESSLVALRNAVKQRKDKGLSLIHHSDRGLQYCSNEYQKLVNKSDINCSMTQNSDPYENAVAERINGILKQEFNIDKFNEKLPFIKLLVKNAIEIYNQKRPHYSNYLLTHDQMHDQSKIVMRTYKRKNSCKNHLATASLIIFV</sequence>
<dbReference type="EMBL" id="LVJE01000044">
    <property type="protein sequence ID" value="OAB25677.1"/>
    <property type="molecule type" value="Genomic_DNA"/>
</dbReference>
<dbReference type="Gene3D" id="3.30.420.10">
    <property type="entry name" value="Ribonuclease H-like superfamily/Ribonuclease H"/>
    <property type="match status" value="1"/>
</dbReference>
<dbReference type="InterPro" id="IPR048020">
    <property type="entry name" value="Transpos_IS3"/>
</dbReference>
<dbReference type="PROSITE" id="PS50994">
    <property type="entry name" value="INTEGRASE"/>
    <property type="match status" value="1"/>
</dbReference>
<evidence type="ECO:0000313" key="2">
    <source>
        <dbReference type="EMBL" id="OAB25677.1"/>
    </source>
</evidence>
<dbReference type="InterPro" id="IPR050900">
    <property type="entry name" value="Transposase_IS3/IS150/IS904"/>
</dbReference>
<dbReference type="NCBIfam" id="NF033516">
    <property type="entry name" value="transpos_IS3"/>
    <property type="match status" value="1"/>
</dbReference>
<feature type="domain" description="Integrase catalytic" evidence="1">
    <location>
        <begin position="101"/>
        <end position="263"/>
    </location>
</feature>
<dbReference type="GO" id="GO:0015074">
    <property type="term" value="P:DNA integration"/>
    <property type="evidence" value="ECO:0007669"/>
    <property type="project" value="InterPro"/>
</dbReference>
<dbReference type="InterPro" id="IPR001584">
    <property type="entry name" value="Integrase_cat-core"/>
</dbReference>
<dbReference type="SUPFAM" id="SSF53098">
    <property type="entry name" value="Ribonuclease H-like"/>
    <property type="match status" value="1"/>
</dbReference>
<name>A0A167UL25_9FLAO</name>
<evidence type="ECO:0000313" key="3">
    <source>
        <dbReference type="Proteomes" id="UP000077164"/>
    </source>
</evidence>
<reference evidence="2 3" key="1">
    <citation type="submission" date="2016-03" db="EMBL/GenBank/DDBJ databases">
        <title>Draft genome sequence of Flavobacterium fryxellicola DSM 16209.</title>
        <authorList>
            <person name="Shin S.-K."/>
            <person name="Yi H."/>
        </authorList>
    </citation>
    <scope>NUCLEOTIDE SEQUENCE [LARGE SCALE GENOMIC DNA]</scope>
    <source>
        <strain evidence="2 3">DSM 16209</strain>
    </source>
</reference>
<proteinExistence type="predicted"/>
<keyword evidence="3" id="KW-1185">Reference proteome</keyword>
<dbReference type="GO" id="GO:0003676">
    <property type="term" value="F:nucleic acid binding"/>
    <property type="evidence" value="ECO:0007669"/>
    <property type="project" value="InterPro"/>
</dbReference>
<dbReference type="RefSeq" id="WP_066082526.1">
    <property type="nucleotide sequence ID" value="NZ_FRDK01000008.1"/>
</dbReference>
<dbReference type="InterPro" id="IPR036397">
    <property type="entry name" value="RNaseH_sf"/>
</dbReference>